<organism evidence="3 4">
    <name type="scientific">Cervus elaphus hippelaphus</name>
    <name type="common">European red deer</name>
    <dbReference type="NCBI Taxonomy" id="46360"/>
    <lineage>
        <taxon>Eukaryota</taxon>
        <taxon>Metazoa</taxon>
        <taxon>Chordata</taxon>
        <taxon>Craniata</taxon>
        <taxon>Vertebrata</taxon>
        <taxon>Euteleostomi</taxon>
        <taxon>Mammalia</taxon>
        <taxon>Eutheria</taxon>
        <taxon>Laurasiatheria</taxon>
        <taxon>Artiodactyla</taxon>
        <taxon>Ruminantia</taxon>
        <taxon>Pecora</taxon>
        <taxon>Cervidae</taxon>
        <taxon>Cervinae</taxon>
        <taxon>Cervus</taxon>
    </lineage>
</organism>
<keyword evidence="4" id="KW-1185">Reference proteome</keyword>
<feature type="chain" id="PRO_5013120866" evidence="2">
    <location>
        <begin position="27"/>
        <end position="90"/>
    </location>
</feature>
<name>A0A212DDD3_CEREH</name>
<reference evidence="3 4" key="1">
    <citation type="journal article" date="2018" name="Mol. Genet. Genomics">
        <title>The red deer Cervus elaphus genome CerEla1.0: sequencing, annotating, genes, and chromosomes.</title>
        <authorList>
            <person name="Bana N.A."/>
            <person name="Nyiri A."/>
            <person name="Nagy J."/>
            <person name="Frank K."/>
            <person name="Nagy T."/>
            <person name="Steger V."/>
            <person name="Schiller M."/>
            <person name="Lakatos P."/>
            <person name="Sugar L."/>
            <person name="Horn P."/>
            <person name="Barta E."/>
            <person name="Orosz L."/>
        </authorList>
    </citation>
    <scope>NUCLEOTIDE SEQUENCE [LARGE SCALE GENOMIC DNA]</scope>
    <source>
        <strain evidence="3">Hungarian</strain>
    </source>
</reference>
<dbReference type="Proteomes" id="UP000242450">
    <property type="component" value="Chromosome 4"/>
</dbReference>
<feature type="signal peptide" evidence="2">
    <location>
        <begin position="1"/>
        <end position="26"/>
    </location>
</feature>
<evidence type="ECO:0000256" key="2">
    <source>
        <dbReference type="SAM" id="SignalP"/>
    </source>
</evidence>
<gene>
    <name evidence="3" type="ORF">Celaphus_00004432</name>
</gene>
<proteinExistence type="predicted"/>
<evidence type="ECO:0000313" key="3">
    <source>
        <dbReference type="EMBL" id="OWK16240.1"/>
    </source>
</evidence>
<comment type="caution">
    <text evidence="3">The sequence shown here is derived from an EMBL/GenBank/DDBJ whole genome shotgun (WGS) entry which is preliminary data.</text>
</comment>
<evidence type="ECO:0000313" key="4">
    <source>
        <dbReference type="Proteomes" id="UP000242450"/>
    </source>
</evidence>
<feature type="compositionally biased region" description="Gly residues" evidence="1">
    <location>
        <begin position="78"/>
        <end position="90"/>
    </location>
</feature>
<evidence type="ECO:0000256" key="1">
    <source>
        <dbReference type="SAM" id="MobiDB-lite"/>
    </source>
</evidence>
<feature type="region of interest" description="Disordered" evidence="1">
    <location>
        <begin position="44"/>
        <end position="90"/>
    </location>
</feature>
<keyword evidence="2" id="KW-0732">Signal</keyword>
<sequence length="90" mass="8972">MQRRGSTLLLLLVLPALLVLLLGAEAAHLAGGLGEWACGYRGDPRAGVSTRDSARGLSPAPTSFPHSHRGSPGTQALQGGGKGGSGPSSS</sequence>
<protein>
    <submittedName>
        <fullName evidence="3">Uncharacterized protein</fullName>
    </submittedName>
</protein>
<dbReference type="EMBL" id="MKHE01000004">
    <property type="protein sequence ID" value="OWK16240.1"/>
    <property type="molecule type" value="Genomic_DNA"/>
</dbReference>
<dbReference type="AlphaFoldDB" id="A0A212DDD3"/>
<accession>A0A212DDD3</accession>